<dbReference type="CDD" id="cd08861">
    <property type="entry name" value="OtcD1_ARO-CYC_like"/>
    <property type="match status" value="2"/>
</dbReference>
<sequence length="314" mass="34622">MTNREVRHEITVAAAPETIYRLLADVEHWPTLFPPTVHVDVVERGGSSERIRIWATANGEPKSWTSRRELDPAGWRIDFRQEISSPPVARMGGAWLLEPAADGQTIVGLLHDYRAVDDDPAKLRWIDDAVDRNSRAELAALKQNAELIAGADERLFSFTDSVDIEGDAKDVYGFLNDAGRWPDRLPHVGRVVLTEEVPGLQVLEMDTRTKDGSVHTTRSVRVGFPDHTLVYKQTTLPPLMSLHTGRWTLGPSATGCTVSSQHTVVINTENIASVLGPHAGTAEAKEFVRTALSANSLATLGHAKDYAERLRGDR</sequence>
<dbReference type="SUPFAM" id="SSF55961">
    <property type="entry name" value="Bet v1-like"/>
    <property type="match status" value="2"/>
</dbReference>
<accession>A0A2P2FW43</accession>
<dbReference type="AlphaFoldDB" id="A0A2P2FW43"/>
<organism evidence="1 2">
    <name type="scientific">Amycolatopsis lurida NRRL 2430</name>
    <dbReference type="NCBI Taxonomy" id="1460371"/>
    <lineage>
        <taxon>Bacteria</taxon>
        <taxon>Bacillati</taxon>
        <taxon>Actinomycetota</taxon>
        <taxon>Actinomycetes</taxon>
        <taxon>Pseudonocardiales</taxon>
        <taxon>Pseudonocardiaceae</taxon>
        <taxon>Amycolatopsis</taxon>
    </lineage>
</organism>
<reference evidence="1 2" key="1">
    <citation type="journal article" date="2014" name="Genome Announc.">
        <title>Draft Genome Sequence of Amycolatopsis lurida NRRL 2430, Producer of the Glycopeptide Family Antibiotic Ristocetin.</title>
        <authorList>
            <person name="Kwun M.J."/>
            <person name="Hong H.J."/>
        </authorList>
    </citation>
    <scope>NUCLEOTIDE SEQUENCE [LARGE SCALE GENOMIC DNA]</scope>
    <source>
        <strain evidence="1 2">NRRL 2430</strain>
    </source>
</reference>
<evidence type="ECO:0000313" key="2">
    <source>
        <dbReference type="Proteomes" id="UP000256220"/>
    </source>
</evidence>
<name>A0A2P2FW43_AMYLU</name>
<dbReference type="Proteomes" id="UP000256220">
    <property type="component" value="Unassembled WGS sequence"/>
</dbReference>
<gene>
    <name evidence="1" type="ORF">BB31_13375</name>
</gene>
<dbReference type="Gene3D" id="3.30.530.20">
    <property type="match status" value="2"/>
</dbReference>
<dbReference type="RefSeq" id="WP_034310260.1">
    <property type="nucleotide sequence ID" value="NZ_JFBM01000009.1"/>
</dbReference>
<evidence type="ECO:0000313" key="1">
    <source>
        <dbReference type="EMBL" id="KFU80934.1"/>
    </source>
</evidence>
<proteinExistence type="predicted"/>
<protein>
    <submittedName>
        <fullName evidence="1">Cyclase</fullName>
    </submittedName>
</protein>
<dbReference type="InterPro" id="IPR019587">
    <property type="entry name" value="Polyketide_cyclase/dehydratase"/>
</dbReference>
<comment type="caution">
    <text evidence="1">The sequence shown here is derived from an EMBL/GenBank/DDBJ whole genome shotgun (WGS) entry which is preliminary data.</text>
</comment>
<dbReference type="EMBL" id="JFBM01000009">
    <property type="protein sequence ID" value="KFU80934.1"/>
    <property type="molecule type" value="Genomic_DNA"/>
</dbReference>
<dbReference type="InterPro" id="IPR023393">
    <property type="entry name" value="START-like_dom_sf"/>
</dbReference>
<keyword evidence="2" id="KW-1185">Reference proteome</keyword>
<dbReference type="Pfam" id="PF10604">
    <property type="entry name" value="Polyketide_cyc2"/>
    <property type="match status" value="2"/>
</dbReference>